<dbReference type="GO" id="GO:0016491">
    <property type="term" value="F:oxidoreductase activity"/>
    <property type="evidence" value="ECO:0007669"/>
    <property type="project" value="UniProtKB-KW"/>
</dbReference>
<evidence type="ECO:0000256" key="3">
    <source>
        <dbReference type="PIRSR" id="PIRSR601613-1"/>
    </source>
</evidence>
<dbReference type="Pfam" id="PF01593">
    <property type="entry name" value="Amino_oxidase"/>
    <property type="match status" value="1"/>
</dbReference>
<keyword evidence="4" id="KW-0274">FAD</keyword>
<gene>
    <name evidence="6" type="ORF">ASEP1449_LOCUS9025</name>
</gene>
<dbReference type="InterPro" id="IPR050281">
    <property type="entry name" value="Flavin_monoamine_oxidase"/>
</dbReference>
<evidence type="ECO:0000313" key="6">
    <source>
        <dbReference type="EMBL" id="CAD9817193.1"/>
    </source>
</evidence>
<dbReference type="PANTHER" id="PTHR10742:SF410">
    <property type="entry name" value="LYSINE-SPECIFIC HISTONE DEMETHYLASE 2"/>
    <property type="match status" value="1"/>
</dbReference>
<feature type="domain" description="Amine oxidase" evidence="5">
    <location>
        <begin position="34"/>
        <end position="463"/>
    </location>
</feature>
<dbReference type="PRINTS" id="PR00757">
    <property type="entry name" value="AMINEOXDASEF"/>
</dbReference>
<feature type="binding site" evidence="3">
    <location>
        <position position="246"/>
    </location>
    <ligand>
        <name>FAD</name>
        <dbReference type="ChEBI" id="CHEBI:57692"/>
    </ligand>
</feature>
<dbReference type="EC" id="1.4.3.-" evidence="4"/>
<evidence type="ECO:0000259" key="5">
    <source>
        <dbReference type="Pfam" id="PF01593"/>
    </source>
</evidence>
<dbReference type="InterPro" id="IPR036188">
    <property type="entry name" value="FAD/NAD-bd_sf"/>
</dbReference>
<name>A0A7S2UGE7_9STRA</name>
<evidence type="ECO:0000256" key="1">
    <source>
        <dbReference type="ARBA" id="ARBA00001974"/>
    </source>
</evidence>
<comment type="cofactor">
    <cofactor evidence="1 4">
        <name>FAD</name>
        <dbReference type="ChEBI" id="CHEBI:57692"/>
    </cofactor>
</comment>
<evidence type="ECO:0000256" key="4">
    <source>
        <dbReference type="RuleBase" id="RU362067"/>
    </source>
</evidence>
<keyword evidence="4" id="KW-0285">Flavoprotein</keyword>
<dbReference type="AlphaFoldDB" id="A0A7S2UGE7"/>
<reference evidence="6" key="1">
    <citation type="submission" date="2021-01" db="EMBL/GenBank/DDBJ databases">
        <authorList>
            <person name="Corre E."/>
            <person name="Pelletier E."/>
            <person name="Niang G."/>
            <person name="Scheremetjew M."/>
            <person name="Finn R."/>
            <person name="Kale V."/>
            <person name="Holt S."/>
            <person name="Cochrane G."/>
            <person name="Meng A."/>
            <person name="Brown T."/>
            <person name="Cohen L."/>
        </authorList>
    </citation>
    <scope>NUCLEOTIDE SEQUENCE</scope>
    <source>
        <strain evidence="6">CCMP2084</strain>
    </source>
</reference>
<comment type="similarity">
    <text evidence="4">Belongs to the flavin monoamine oxidase family.</text>
</comment>
<evidence type="ECO:0000256" key="2">
    <source>
        <dbReference type="ARBA" id="ARBA00023002"/>
    </source>
</evidence>
<sequence>MAQTQSCVDVLIVGGGISGCWFADKLKPQDYPDLTVRLVEATHRIGGRLESKSDTYETEVKDELGGMRMFPNSMPKIKDLVTRFDLNLEPIALKDDDNLFHYDGKTVKRENAAELAPKGGNWAGQPPSAMANKAKNAYKSTKYWADCGNLAYECPELRNLSLHEFFKKYANANDEDVKFWFAYSGYDLYHSDVQCSIWVDDGELYGSENEFQYFVKEGYNAVVAGLFDQSRVGLKPGRDFSINTKVVSLKRQGDKLIAITNCGESITASKVILALTAQQLDGITGWDSLISAERKAAVNGSKYIPLFKCFLQFDKPWWKEFGFLSGKSTADNDTRQIHYYDDDDLLVYVSDGETTETAYATHWGDLFASANTDKEKLDVLTSMWHEVKEVHKQAGVPEEAMPDPVWEKCTKKYWPAGSHKWKKGVDVPNAIDKIADGTYDESHIYITGDAFSDKQGWVEGAINTCDIAFGKAFGSNRPMYSQE</sequence>
<dbReference type="EMBL" id="HBHQ01013585">
    <property type="protein sequence ID" value="CAD9817193.1"/>
    <property type="molecule type" value="Transcribed_RNA"/>
</dbReference>
<dbReference type="PANTHER" id="PTHR10742">
    <property type="entry name" value="FLAVIN MONOAMINE OXIDASE"/>
    <property type="match status" value="1"/>
</dbReference>
<feature type="binding site" evidence="3">
    <location>
        <position position="18"/>
    </location>
    <ligand>
        <name>FAD</name>
        <dbReference type="ChEBI" id="CHEBI:57692"/>
    </ligand>
</feature>
<accession>A0A7S2UGE7</accession>
<feature type="binding site" evidence="3">
    <location>
        <position position="68"/>
    </location>
    <ligand>
        <name>substrate</name>
    </ligand>
</feature>
<dbReference type="Gene3D" id="3.50.50.60">
    <property type="entry name" value="FAD/NAD(P)-binding domain"/>
    <property type="match status" value="1"/>
</dbReference>
<keyword evidence="2 4" id="KW-0560">Oxidoreductase</keyword>
<feature type="binding site" evidence="3">
    <location>
        <begin position="65"/>
        <end position="68"/>
    </location>
    <ligand>
        <name>FAD</name>
        <dbReference type="ChEBI" id="CHEBI:57692"/>
    </ligand>
</feature>
<feature type="binding site" evidence="3">
    <location>
        <begin position="40"/>
        <end position="41"/>
    </location>
    <ligand>
        <name>FAD</name>
        <dbReference type="ChEBI" id="CHEBI:57692"/>
    </ligand>
</feature>
<dbReference type="SUPFAM" id="SSF51905">
    <property type="entry name" value="FAD/NAD(P)-binding domain"/>
    <property type="match status" value="1"/>
</dbReference>
<protein>
    <recommendedName>
        <fullName evidence="4">Amine oxidase</fullName>
        <ecNumber evidence="4">1.4.3.-</ecNumber>
    </recommendedName>
</protein>
<dbReference type="SUPFAM" id="SSF54373">
    <property type="entry name" value="FAD-linked reductases, C-terminal domain"/>
    <property type="match status" value="1"/>
</dbReference>
<proteinExistence type="inferred from homology"/>
<organism evidence="6">
    <name type="scientific">Attheya septentrionalis</name>
    <dbReference type="NCBI Taxonomy" id="420275"/>
    <lineage>
        <taxon>Eukaryota</taxon>
        <taxon>Sar</taxon>
        <taxon>Stramenopiles</taxon>
        <taxon>Ochrophyta</taxon>
        <taxon>Bacillariophyta</taxon>
        <taxon>Coscinodiscophyceae</taxon>
        <taxon>Chaetocerotophycidae</taxon>
        <taxon>Chaetocerotales</taxon>
        <taxon>Attheyaceae</taxon>
        <taxon>Attheya</taxon>
    </lineage>
</organism>
<dbReference type="InterPro" id="IPR002937">
    <property type="entry name" value="Amino_oxidase"/>
</dbReference>
<dbReference type="InterPro" id="IPR001613">
    <property type="entry name" value="Flavin_amine_oxidase"/>
</dbReference>